<keyword evidence="1" id="KW-0812">Transmembrane</keyword>
<protein>
    <submittedName>
        <fullName evidence="2">Uncharacterized protein</fullName>
    </submittedName>
</protein>
<proteinExistence type="predicted"/>
<sequence length="198" mass="22398">QFPYQTEVLYYITLFDNYENQRISGTDTYNVTDTRPPTVGIIQRDPQSPTQLTKINISINYVDDNGSGIANIFINYSLNGGIDWDLINITANGWGIIETQPAGVSVFYQIIATDHEGNIFQSGITGFIVQFNPTSLIIILVSIGTVTGISTYSGRFLYSKRKRRKQELQFLNEKEAFKMFFDIRLSDVEIVLSDINTI</sequence>
<feature type="non-terminal residue" evidence="2">
    <location>
        <position position="198"/>
    </location>
</feature>
<name>X1JFN0_9ZZZZ</name>
<dbReference type="EMBL" id="BARU01042983">
    <property type="protein sequence ID" value="GAH77139.1"/>
    <property type="molecule type" value="Genomic_DNA"/>
</dbReference>
<evidence type="ECO:0000256" key="1">
    <source>
        <dbReference type="SAM" id="Phobius"/>
    </source>
</evidence>
<organism evidence="2">
    <name type="scientific">marine sediment metagenome</name>
    <dbReference type="NCBI Taxonomy" id="412755"/>
    <lineage>
        <taxon>unclassified sequences</taxon>
        <taxon>metagenomes</taxon>
        <taxon>ecological metagenomes</taxon>
    </lineage>
</organism>
<evidence type="ECO:0000313" key="2">
    <source>
        <dbReference type="EMBL" id="GAH77139.1"/>
    </source>
</evidence>
<feature type="non-terminal residue" evidence="2">
    <location>
        <position position="1"/>
    </location>
</feature>
<dbReference type="AlphaFoldDB" id="X1JFN0"/>
<accession>X1JFN0</accession>
<gene>
    <name evidence="2" type="ORF">S03H2_65924</name>
</gene>
<keyword evidence="1" id="KW-1133">Transmembrane helix</keyword>
<feature type="transmembrane region" description="Helical" evidence="1">
    <location>
        <begin position="136"/>
        <end position="158"/>
    </location>
</feature>
<reference evidence="2" key="1">
    <citation type="journal article" date="2014" name="Front. Microbiol.">
        <title>High frequency of phylogenetically diverse reductive dehalogenase-homologous genes in deep subseafloor sedimentary metagenomes.</title>
        <authorList>
            <person name="Kawai M."/>
            <person name="Futagami T."/>
            <person name="Toyoda A."/>
            <person name="Takaki Y."/>
            <person name="Nishi S."/>
            <person name="Hori S."/>
            <person name="Arai W."/>
            <person name="Tsubouchi T."/>
            <person name="Morono Y."/>
            <person name="Uchiyama I."/>
            <person name="Ito T."/>
            <person name="Fujiyama A."/>
            <person name="Inagaki F."/>
            <person name="Takami H."/>
        </authorList>
    </citation>
    <scope>NUCLEOTIDE SEQUENCE</scope>
    <source>
        <strain evidence="2">Expedition CK06-06</strain>
    </source>
</reference>
<comment type="caution">
    <text evidence="2">The sequence shown here is derived from an EMBL/GenBank/DDBJ whole genome shotgun (WGS) entry which is preliminary data.</text>
</comment>
<keyword evidence="1" id="KW-0472">Membrane</keyword>